<evidence type="ECO:0000259" key="5">
    <source>
        <dbReference type="PROSITE" id="PS50835"/>
    </source>
</evidence>
<dbReference type="SMART" id="SM00409">
    <property type="entry name" value="IG"/>
    <property type="match status" value="1"/>
</dbReference>
<reference evidence="6" key="2">
    <citation type="submission" date="2025-09" db="UniProtKB">
        <authorList>
            <consortium name="Ensembl"/>
        </authorList>
    </citation>
    <scope>IDENTIFICATION</scope>
</reference>
<reference evidence="6" key="1">
    <citation type="submission" date="2025-08" db="UniProtKB">
        <authorList>
            <consortium name="Ensembl"/>
        </authorList>
    </citation>
    <scope>IDENTIFICATION</scope>
</reference>
<dbReference type="GO" id="GO:0005576">
    <property type="term" value="C:extracellular region"/>
    <property type="evidence" value="ECO:0007669"/>
    <property type="project" value="UniProtKB-ARBA"/>
</dbReference>
<dbReference type="Ensembl" id="ENSCGRT00001013762.1">
    <property type="protein sequence ID" value="ENSCGRP00001009545.1"/>
    <property type="gene ID" value="ENSCGRG00001011643.1"/>
</dbReference>
<evidence type="ECO:0000256" key="1">
    <source>
        <dbReference type="ARBA" id="ARBA00022859"/>
    </source>
</evidence>
<dbReference type="GO" id="GO:0002250">
    <property type="term" value="P:adaptive immune response"/>
    <property type="evidence" value="ECO:0007669"/>
    <property type="project" value="UniProtKB-KW"/>
</dbReference>
<evidence type="ECO:0000256" key="3">
    <source>
        <dbReference type="ARBA" id="ARBA00043265"/>
    </source>
</evidence>
<dbReference type="SUPFAM" id="SSF48726">
    <property type="entry name" value="Immunoglobulin"/>
    <property type="match status" value="1"/>
</dbReference>
<evidence type="ECO:0000256" key="2">
    <source>
        <dbReference type="ARBA" id="ARBA00023130"/>
    </source>
</evidence>
<keyword evidence="4" id="KW-0732">Signal</keyword>
<dbReference type="InterPro" id="IPR036179">
    <property type="entry name" value="Ig-like_dom_sf"/>
</dbReference>
<dbReference type="InterPro" id="IPR013783">
    <property type="entry name" value="Ig-like_fold"/>
</dbReference>
<keyword evidence="2" id="KW-1064">Adaptive immunity</keyword>
<feature type="signal peptide" evidence="4">
    <location>
        <begin position="1"/>
        <end position="19"/>
    </location>
</feature>
<dbReference type="SMART" id="SM00406">
    <property type="entry name" value="IGv"/>
    <property type="match status" value="1"/>
</dbReference>
<keyword evidence="1" id="KW-0391">Immunity</keyword>
<dbReference type="InterPro" id="IPR050199">
    <property type="entry name" value="IgHV"/>
</dbReference>
<name>A0A8C2QGB0_CRIGR</name>
<dbReference type="PROSITE" id="PS50835">
    <property type="entry name" value="IG_LIKE"/>
    <property type="match status" value="1"/>
</dbReference>
<evidence type="ECO:0000256" key="4">
    <source>
        <dbReference type="SAM" id="SignalP"/>
    </source>
</evidence>
<dbReference type="PANTHER" id="PTHR23266">
    <property type="entry name" value="IMMUNOGLOBULIN HEAVY CHAIN"/>
    <property type="match status" value="1"/>
</dbReference>
<protein>
    <recommendedName>
        <fullName evidence="5">Ig-like domain-containing protein</fullName>
    </recommendedName>
</protein>
<evidence type="ECO:0000313" key="7">
    <source>
        <dbReference type="Proteomes" id="UP000694386"/>
    </source>
</evidence>
<dbReference type="Pfam" id="PF07686">
    <property type="entry name" value="V-set"/>
    <property type="match status" value="1"/>
</dbReference>
<dbReference type="AlphaFoldDB" id="A0A8C2QGB0"/>
<feature type="chain" id="PRO_5034829649" description="Ig-like domain-containing protein" evidence="4">
    <location>
        <begin position="20"/>
        <end position="121"/>
    </location>
</feature>
<dbReference type="GO" id="GO:0019814">
    <property type="term" value="C:immunoglobulin complex"/>
    <property type="evidence" value="ECO:0007669"/>
    <property type="project" value="UniProtKB-KW"/>
</dbReference>
<proteinExistence type="predicted"/>
<accession>A0A8C2QGB0</accession>
<keyword evidence="3" id="KW-1280">Immunoglobulin</keyword>
<dbReference type="InterPro" id="IPR003599">
    <property type="entry name" value="Ig_sub"/>
</dbReference>
<dbReference type="CDD" id="cd04981">
    <property type="entry name" value="IgV_H"/>
    <property type="match status" value="1"/>
</dbReference>
<dbReference type="InterPro" id="IPR007110">
    <property type="entry name" value="Ig-like_dom"/>
</dbReference>
<dbReference type="Gene3D" id="2.60.40.10">
    <property type="entry name" value="Immunoglobulins"/>
    <property type="match status" value="1"/>
</dbReference>
<sequence length="121" mass="13145">MGWSWIILFLVTAATGVHSQVQLQLSGAELVKPGASVKLSCKASGYTFTSYVMSWVKQKPGQGLEWIGYIYPGNGGTNYNQKFQGKATLTADKSSSTAYMELSSLTSEDSAVYYCARHTVL</sequence>
<dbReference type="InterPro" id="IPR013106">
    <property type="entry name" value="Ig_V-set"/>
</dbReference>
<dbReference type="Proteomes" id="UP000694386">
    <property type="component" value="Unplaced"/>
</dbReference>
<evidence type="ECO:0000313" key="6">
    <source>
        <dbReference type="Ensembl" id="ENSCGRP00001009545.1"/>
    </source>
</evidence>
<feature type="domain" description="Ig-like" evidence="5">
    <location>
        <begin position="19"/>
        <end position="121"/>
    </location>
</feature>
<dbReference type="FunFam" id="2.60.40.10:FF:001025">
    <property type="entry name" value="Immunoglobulin heavy variable V1-74"/>
    <property type="match status" value="1"/>
</dbReference>
<organism evidence="6 7">
    <name type="scientific">Cricetulus griseus</name>
    <name type="common">Chinese hamster</name>
    <name type="synonym">Cricetulus barabensis griseus</name>
    <dbReference type="NCBI Taxonomy" id="10029"/>
    <lineage>
        <taxon>Eukaryota</taxon>
        <taxon>Metazoa</taxon>
        <taxon>Chordata</taxon>
        <taxon>Craniata</taxon>
        <taxon>Vertebrata</taxon>
        <taxon>Euteleostomi</taxon>
        <taxon>Mammalia</taxon>
        <taxon>Eutheria</taxon>
        <taxon>Euarchontoglires</taxon>
        <taxon>Glires</taxon>
        <taxon>Rodentia</taxon>
        <taxon>Myomorpha</taxon>
        <taxon>Muroidea</taxon>
        <taxon>Cricetidae</taxon>
        <taxon>Cricetinae</taxon>
        <taxon>Cricetulus</taxon>
    </lineage>
</organism>